<dbReference type="InterPro" id="IPR000160">
    <property type="entry name" value="GGDEF_dom"/>
</dbReference>
<dbReference type="CDD" id="cd01949">
    <property type="entry name" value="GGDEF"/>
    <property type="match status" value="1"/>
</dbReference>
<feature type="transmembrane region" description="Helical" evidence="2">
    <location>
        <begin position="194"/>
        <end position="216"/>
    </location>
</feature>
<evidence type="ECO:0000259" key="4">
    <source>
        <dbReference type="PROSITE" id="PS50887"/>
    </source>
</evidence>
<feature type="transmembrane region" description="Helical" evidence="2">
    <location>
        <begin position="260"/>
        <end position="279"/>
    </location>
</feature>
<feature type="domain" description="GGDEF" evidence="4">
    <location>
        <begin position="489"/>
        <end position="621"/>
    </location>
</feature>
<evidence type="ECO:0000256" key="2">
    <source>
        <dbReference type="SAM" id="Phobius"/>
    </source>
</evidence>
<dbReference type="SMART" id="SM00267">
    <property type="entry name" value="GGDEF"/>
    <property type="match status" value="1"/>
</dbReference>
<dbReference type="InterPro" id="IPR011622">
    <property type="entry name" value="7TMR_DISM_rcpt_extracell_dom2"/>
</dbReference>
<dbReference type="InterPro" id="IPR052163">
    <property type="entry name" value="DGC-Regulatory_Protein"/>
</dbReference>
<dbReference type="NCBIfam" id="TIGR00254">
    <property type="entry name" value="GGDEF"/>
    <property type="match status" value="1"/>
</dbReference>
<protein>
    <submittedName>
        <fullName evidence="5">GGDEF domain-containing protein</fullName>
    </submittedName>
</protein>
<dbReference type="InterPro" id="IPR029787">
    <property type="entry name" value="Nucleotide_cyclase"/>
</dbReference>
<feature type="coiled-coil region" evidence="1">
    <location>
        <begin position="420"/>
        <end position="454"/>
    </location>
</feature>
<dbReference type="Gene3D" id="2.60.40.2380">
    <property type="match status" value="1"/>
</dbReference>
<dbReference type="GO" id="GO:0003824">
    <property type="term" value="F:catalytic activity"/>
    <property type="evidence" value="ECO:0007669"/>
    <property type="project" value="UniProtKB-ARBA"/>
</dbReference>
<feature type="signal peptide" evidence="3">
    <location>
        <begin position="1"/>
        <end position="38"/>
    </location>
</feature>
<name>A0A345Y4G6_9NEIS</name>
<feature type="transmembrane region" description="Helical" evidence="2">
    <location>
        <begin position="315"/>
        <end position="334"/>
    </location>
</feature>
<dbReference type="FunFam" id="3.30.70.270:FF:000001">
    <property type="entry name" value="Diguanylate cyclase domain protein"/>
    <property type="match status" value="1"/>
</dbReference>
<keyword evidence="2" id="KW-0812">Transmembrane</keyword>
<dbReference type="PANTHER" id="PTHR46663:SF2">
    <property type="entry name" value="GGDEF DOMAIN-CONTAINING PROTEIN"/>
    <property type="match status" value="1"/>
</dbReference>
<evidence type="ECO:0000313" key="6">
    <source>
        <dbReference type="Proteomes" id="UP000254537"/>
    </source>
</evidence>
<dbReference type="PROSITE" id="PS50887">
    <property type="entry name" value="GGDEF"/>
    <property type="match status" value="1"/>
</dbReference>
<dbReference type="Proteomes" id="UP000254537">
    <property type="component" value="Chromosome"/>
</dbReference>
<feature type="chain" id="PRO_5016840119" evidence="3">
    <location>
        <begin position="39"/>
        <end position="621"/>
    </location>
</feature>
<feature type="transmembrane region" description="Helical" evidence="2">
    <location>
        <begin position="291"/>
        <end position="309"/>
    </location>
</feature>
<feature type="transmembrane region" description="Helical" evidence="2">
    <location>
        <begin position="223"/>
        <end position="240"/>
    </location>
</feature>
<dbReference type="Gene3D" id="3.30.70.270">
    <property type="match status" value="1"/>
</dbReference>
<dbReference type="EMBL" id="CP031337">
    <property type="protein sequence ID" value="AXK38818.1"/>
    <property type="molecule type" value="Genomic_DNA"/>
</dbReference>
<sequence>MSHNLCHSTCPARPMLSALRFLLLLVLAAVARAGPAVALEPGTLSAKLADHVEVLADPGHAFDLEEVIAPSNAARFAPAARGGNDVNFGYSKNTYWLRFTIEPRTSGRWLLDVGFPSLDSITVYLPAAGKRYHMGDTLPFAERPLPNRNFLVPVDLRAGQPQTVYLRVESEGSLTVPLTLWEAEAFRNHDQDRYAMLALYYGMLLALGLYNLLLYLSLRDRNYLAYVAFAASMAVGQLSLNGLGNQYLWPAFPAWGNVALTSGFAATGFFGALFTRLFLATRRHTPKLDTLIVALAAGFAIAAFGPAFMPYRWAAILTSLLGASFAVVAEVAAIRCLIRQQPGARYFLLAWTLLLAGVAMMALRNLGWLPTNALTSHAMQVGSALEMLLLSFALADRIQTAHSEKEQAQAEAIATKETMLDVLRQHEQELEARVAERTRELARANARLTASENKLSHLAHHDPLTGLANRLLLHERLASAMLRAQRSGEMLGVLLIDLDGFKPVNDRFGHDTGDKLLIAVAGALKASVRDTDTVVRLGGDEFVLLLEALHSADDAGRVADKLLANLRRVSAALDCPLAISASVGIALYPTHGLDAPTLLQQADVAMYRAKEAGRDRWCRQP</sequence>
<dbReference type="AlphaFoldDB" id="A0A345Y4G6"/>
<proteinExistence type="predicted"/>
<dbReference type="OrthoDB" id="5289013at2"/>
<evidence type="ECO:0000256" key="3">
    <source>
        <dbReference type="SAM" id="SignalP"/>
    </source>
</evidence>
<dbReference type="KEGG" id="ccah:DWG20_04885"/>
<accession>A0A345Y4G6</accession>
<keyword evidence="1" id="KW-0175">Coiled coil</keyword>
<dbReference type="Pfam" id="PF07696">
    <property type="entry name" value="7TMR-DISMED2"/>
    <property type="match status" value="1"/>
</dbReference>
<keyword evidence="2" id="KW-0472">Membrane</keyword>
<evidence type="ECO:0000256" key="1">
    <source>
        <dbReference type="SAM" id="Coils"/>
    </source>
</evidence>
<evidence type="ECO:0000313" key="5">
    <source>
        <dbReference type="EMBL" id="AXK38818.1"/>
    </source>
</evidence>
<dbReference type="SUPFAM" id="SSF55073">
    <property type="entry name" value="Nucleotide cyclase"/>
    <property type="match status" value="1"/>
</dbReference>
<keyword evidence="2" id="KW-1133">Transmembrane helix</keyword>
<keyword evidence="3" id="KW-0732">Signal</keyword>
<organism evidence="5 6">
    <name type="scientific">Crenobacter cavernae</name>
    <dbReference type="NCBI Taxonomy" id="2290923"/>
    <lineage>
        <taxon>Bacteria</taxon>
        <taxon>Pseudomonadati</taxon>
        <taxon>Pseudomonadota</taxon>
        <taxon>Betaproteobacteria</taxon>
        <taxon>Neisseriales</taxon>
        <taxon>Neisseriaceae</taxon>
        <taxon>Crenobacter</taxon>
    </lineage>
</organism>
<dbReference type="InterPro" id="IPR043128">
    <property type="entry name" value="Rev_trsase/Diguanyl_cyclase"/>
</dbReference>
<feature type="transmembrane region" description="Helical" evidence="2">
    <location>
        <begin position="346"/>
        <end position="366"/>
    </location>
</feature>
<gene>
    <name evidence="5" type="ORF">DWG20_04885</name>
</gene>
<dbReference type="Pfam" id="PF00990">
    <property type="entry name" value="GGDEF"/>
    <property type="match status" value="1"/>
</dbReference>
<dbReference type="PANTHER" id="PTHR46663">
    <property type="entry name" value="DIGUANYLATE CYCLASE DGCT-RELATED"/>
    <property type="match status" value="1"/>
</dbReference>
<dbReference type="Pfam" id="PF07695">
    <property type="entry name" value="7TMR-DISM_7TM"/>
    <property type="match status" value="1"/>
</dbReference>
<dbReference type="InterPro" id="IPR011623">
    <property type="entry name" value="7TMR_DISM_rcpt_extracell_dom1"/>
</dbReference>
<reference evidence="5 6" key="1">
    <citation type="submission" date="2018-07" db="EMBL/GenBank/DDBJ databases">
        <title>Crenobacter cavernae sp. nov., isolated from a karst cave.</title>
        <authorList>
            <person name="Zhu H."/>
        </authorList>
    </citation>
    <scope>NUCLEOTIDE SEQUENCE [LARGE SCALE GENOMIC DNA]</scope>
    <source>
        <strain evidence="5 6">K1W11S-77</strain>
    </source>
</reference>